<evidence type="ECO:0000256" key="1">
    <source>
        <dbReference type="SAM" id="MobiDB-lite"/>
    </source>
</evidence>
<keyword evidence="3" id="KW-1185">Reference proteome</keyword>
<evidence type="ECO:0000313" key="3">
    <source>
        <dbReference type="Proteomes" id="UP000578531"/>
    </source>
</evidence>
<reference evidence="2 3" key="1">
    <citation type="journal article" date="2020" name="Genomics">
        <title>Complete, high-quality genomes from long-read metagenomic sequencing of two wolf lichen thalli reveals enigmatic genome architecture.</title>
        <authorList>
            <person name="McKenzie S.K."/>
            <person name="Walston R.F."/>
            <person name="Allen J.L."/>
        </authorList>
    </citation>
    <scope>NUCLEOTIDE SEQUENCE [LARGE SCALE GENOMIC DNA]</scope>
    <source>
        <strain evidence="2">WasteWater2</strain>
    </source>
</reference>
<dbReference type="AlphaFoldDB" id="A0A8H6L0Y4"/>
<evidence type="ECO:0000313" key="2">
    <source>
        <dbReference type="EMBL" id="KAF6231437.1"/>
    </source>
</evidence>
<proteinExistence type="predicted"/>
<dbReference type="RefSeq" id="XP_037160869.1">
    <property type="nucleotide sequence ID" value="XM_037312283.1"/>
</dbReference>
<accession>A0A8H6L0Y4</accession>
<feature type="region of interest" description="Disordered" evidence="1">
    <location>
        <begin position="56"/>
        <end position="132"/>
    </location>
</feature>
<dbReference type="EMBL" id="JACCJC010000057">
    <property type="protein sequence ID" value="KAF6231437.1"/>
    <property type="molecule type" value="Genomic_DNA"/>
</dbReference>
<dbReference type="Proteomes" id="UP000578531">
    <property type="component" value="Unassembled WGS sequence"/>
</dbReference>
<gene>
    <name evidence="2" type="ORF">HO173_010398</name>
</gene>
<sequence>MSRCFAKILFPTAPKNSNTINVCATLSKVPTTLIKLRTLLLPPESQLLQRMITSSRQHPASVLSPSAAPVPLGNRIRKGKGKGKATQWDSDDDDDDDAYVTSNDFAGTPERKRSGVNGFGDVGGNDDEEIYG</sequence>
<dbReference type="GeneID" id="59292044"/>
<protein>
    <submittedName>
        <fullName evidence="2">Uncharacterized protein</fullName>
    </submittedName>
</protein>
<comment type="caution">
    <text evidence="2">The sequence shown here is derived from an EMBL/GenBank/DDBJ whole genome shotgun (WGS) entry which is preliminary data.</text>
</comment>
<name>A0A8H6L0Y4_9LECA</name>
<organism evidence="2 3">
    <name type="scientific">Letharia columbiana</name>
    <dbReference type="NCBI Taxonomy" id="112416"/>
    <lineage>
        <taxon>Eukaryota</taxon>
        <taxon>Fungi</taxon>
        <taxon>Dikarya</taxon>
        <taxon>Ascomycota</taxon>
        <taxon>Pezizomycotina</taxon>
        <taxon>Lecanoromycetes</taxon>
        <taxon>OSLEUM clade</taxon>
        <taxon>Lecanoromycetidae</taxon>
        <taxon>Lecanorales</taxon>
        <taxon>Lecanorineae</taxon>
        <taxon>Parmeliaceae</taxon>
        <taxon>Letharia</taxon>
    </lineage>
</organism>
<feature type="compositionally biased region" description="Acidic residues" evidence="1">
    <location>
        <begin position="89"/>
        <end position="98"/>
    </location>
</feature>